<dbReference type="Pfam" id="PF01541">
    <property type="entry name" value="GIY-YIG"/>
    <property type="match status" value="1"/>
</dbReference>
<dbReference type="InterPro" id="IPR047296">
    <property type="entry name" value="GIY-YIG_UvrC_Cho"/>
</dbReference>
<evidence type="ECO:0000259" key="9">
    <source>
        <dbReference type="PROSITE" id="PS50165"/>
    </source>
</evidence>
<dbReference type="GO" id="GO:0006289">
    <property type="term" value="P:nucleotide-excision repair"/>
    <property type="evidence" value="ECO:0007669"/>
    <property type="project" value="UniProtKB-UniRule"/>
</dbReference>
<dbReference type="SUPFAM" id="SSF82771">
    <property type="entry name" value="GIY-YIG endonuclease"/>
    <property type="match status" value="1"/>
</dbReference>
<name>A0A0M1MZP1_9MOLU</name>
<comment type="caution">
    <text evidence="10">The sequence shown here is derived from an EMBL/GenBank/DDBJ whole genome shotgun (WGS) entry which is preliminary data.</text>
</comment>
<dbReference type="Pfam" id="PF22920">
    <property type="entry name" value="UvrC_RNaseH"/>
    <property type="match status" value="1"/>
</dbReference>
<reference evidence="11" key="1">
    <citation type="submission" date="2015-05" db="EMBL/GenBank/DDBJ databases">
        <title>Draft genome sequence of 'Candidatus Phytoplasma Pruni' strain CX, a plant pathogenic bacterium.</title>
        <authorList>
            <person name="Lee I.-M."/>
            <person name="Bottner-Parker K.D."/>
            <person name="Shao J."/>
            <person name="Gundersen-Rindal D.E."/>
            <person name="Zhao Y."/>
            <person name="Davis R.E."/>
        </authorList>
    </citation>
    <scope>NUCLEOTIDE SEQUENCE [LARGE SCALE GENOMIC DNA]</scope>
    <source>
        <strain evidence="11">CX</strain>
    </source>
</reference>
<dbReference type="HAMAP" id="MF_00203">
    <property type="entry name" value="UvrC"/>
    <property type="match status" value="1"/>
</dbReference>
<dbReference type="InterPro" id="IPR001162">
    <property type="entry name" value="UvrC_RNase_H_dom"/>
</dbReference>
<dbReference type="OrthoDB" id="9804933at2"/>
<evidence type="ECO:0000259" key="7">
    <source>
        <dbReference type="PROSITE" id="PS50151"/>
    </source>
</evidence>
<dbReference type="InterPro" id="IPR010994">
    <property type="entry name" value="RuvA_2-like"/>
</dbReference>
<evidence type="ECO:0000256" key="5">
    <source>
        <dbReference type="ARBA" id="ARBA00023204"/>
    </source>
</evidence>
<comment type="subunit">
    <text evidence="6">Interacts with UvrB in an incision complex.</text>
</comment>
<dbReference type="FunFam" id="3.40.1440.10:FF:000001">
    <property type="entry name" value="UvrABC system protein C"/>
    <property type="match status" value="1"/>
</dbReference>
<gene>
    <name evidence="6 10" type="primary">uvrC</name>
    <name evidence="10" type="ORF">CPX_001652</name>
</gene>
<keyword evidence="1 6" id="KW-0963">Cytoplasm</keyword>
<dbReference type="InterPro" id="IPR050066">
    <property type="entry name" value="UvrABC_protein_C"/>
</dbReference>
<dbReference type="GO" id="GO:0009432">
    <property type="term" value="P:SOS response"/>
    <property type="evidence" value="ECO:0007669"/>
    <property type="project" value="UniProtKB-UniRule"/>
</dbReference>
<dbReference type="Gene3D" id="3.40.1440.10">
    <property type="entry name" value="GIY-YIG endonuclease"/>
    <property type="match status" value="1"/>
</dbReference>
<evidence type="ECO:0000256" key="4">
    <source>
        <dbReference type="ARBA" id="ARBA00022881"/>
    </source>
</evidence>
<keyword evidence="5 6" id="KW-0234">DNA repair</keyword>
<proteinExistence type="inferred from homology"/>
<dbReference type="InterPro" id="IPR000305">
    <property type="entry name" value="GIY-YIG_endonuc"/>
</dbReference>
<evidence type="ECO:0000256" key="3">
    <source>
        <dbReference type="ARBA" id="ARBA00022769"/>
    </source>
</evidence>
<dbReference type="NCBIfam" id="TIGR00194">
    <property type="entry name" value="uvrC"/>
    <property type="match status" value="1"/>
</dbReference>
<keyword evidence="3 6" id="KW-0228">DNA excision</keyword>
<comment type="similarity">
    <text evidence="6">Belongs to the UvrC family.</text>
</comment>
<dbReference type="PROSITE" id="PS50164">
    <property type="entry name" value="GIY_YIG"/>
    <property type="match status" value="1"/>
</dbReference>
<dbReference type="SUPFAM" id="SSF47781">
    <property type="entry name" value="RuvA domain 2-like"/>
    <property type="match status" value="1"/>
</dbReference>
<feature type="domain" description="UVR" evidence="7">
    <location>
        <begin position="192"/>
        <end position="227"/>
    </location>
</feature>
<accession>A0A0M1MZP1</accession>
<evidence type="ECO:0000256" key="6">
    <source>
        <dbReference type="HAMAP-Rule" id="MF_00203"/>
    </source>
</evidence>
<dbReference type="PANTHER" id="PTHR30562">
    <property type="entry name" value="UVRC/OXIDOREDUCTASE"/>
    <property type="match status" value="1"/>
</dbReference>
<dbReference type="Pfam" id="PF08459">
    <property type="entry name" value="UvrC_RNaseH_dom"/>
    <property type="match status" value="1"/>
</dbReference>
<dbReference type="GO" id="GO:0009381">
    <property type="term" value="F:excinuclease ABC activity"/>
    <property type="evidence" value="ECO:0007669"/>
    <property type="project" value="UniProtKB-UniRule"/>
</dbReference>
<dbReference type="InterPro" id="IPR035901">
    <property type="entry name" value="GIY-YIG_endonuc_sf"/>
</dbReference>
<dbReference type="Gene3D" id="1.10.150.20">
    <property type="entry name" value="5' to 3' exonuclease, C-terminal subdomain"/>
    <property type="match status" value="1"/>
</dbReference>
<keyword evidence="2 6" id="KW-0227">DNA damage</keyword>
<dbReference type="PROSITE" id="PS50151">
    <property type="entry name" value="UVR"/>
    <property type="match status" value="1"/>
</dbReference>
<dbReference type="GO" id="GO:0005737">
    <property type="term" value="C:cytoplasm"/>
    <property type="evidence" value="ECO:0007669"/>
    <property type="project" value="UniProtKB-SubCell"/>
</dbReference>
<dbReference type="SUPFAM" id="SSF46600">
    <property type="entry name" value="C-terminal UvrC-binding domain of UvrB"/>
    <property type="match status" value="1"/>
</dbReference>
<keyword evidence="6" id="KW-0742">SOS response</keyword>
<dbReference type="PROSITE" id="PS50165">
    <property type="entry name" value="UVRC"/>
    <property type="match status" value="1"/>
</dbReference>
<dbReference type="Pfam" id="PF02151">
    <property type="entry name" value="UVR"/>
    <property type="match status" value="1"/>
</dbReference>
<feature type="domain" description="UvrC family homology region profile" evidence="9">
    <location>
        <begin position="243"/>
        <end position="460"/>
    </location>
</feature>
<protein>
    <recommendedName>
        <fullName evidence="6">UvrABC system protein C</fullName>
        <shortName evidence="6">Protein UvrC</shortName>
    </recommendedName>
    <alternativeName>
        <fullName evidence="6">Excinuclease ABC subunit C</fullName>
    </alternativeName>
</protein>
<dbReference type="InterPro" id="IPR038476">
    <property type="entry name" value="UvrC_RNase_H_dom_sf"/>
</dbReference>
<feature type="domain" description="GIY-YIG" evidence="8">
    <location>
        <begin position="11"/>
        <end position="88"/>
    </location>
</feature>
<dbReference type="InterPro" id="IPR004791">
    <property type="entry name" value="UvrC"/>
</dbReference>
<evidence type="ECO:0000256" key="1">
    <source>
        <dbReference type="ARBA" id="ARBA00022490"/>
    </source>
</evidence>
<comment type="function">
    <text evidence="6">The UvrABC repair system catalyzes the recognition and processing of DNA lesions. UvrC both incises the 5' and 3' sides of the lesion. The N-terminal half is responsible for the 3' incision and the C-terminal half is responsible for the 5' incision.</text>
</comment>
<dbReference type="RefSeq" id="WP_053521518.1">
    <property type="nucleotide sequence ID" value="NZ_LHCF01000011.1"/>
</dbReference>
<dbReference type="Proteomes" id="UP000037386">
    <property type="component" value="Unassembled WGS sequence"/>
</dbReference>
<evidence type="ECO:0000313" key="11">
    <source>
        <dbReference type="Proteomes" id="UP000037386"/>
    </source>
</evidence>
<dbReference type="GO" id="GO:0009380">
    <property type="term" value="C:excinuclease repair complex"/>
    <property type="evidence" value="ECO:0007669"/>
    <property type="project" value="InterPro"/>
</dbReference>
<keyword evidence="4 6" id="KW-0267">Excision nuclease</keyword>
<dbReference type="PATRIC" id="fig|479893.3.peg.455"/>
<dbReference type="InterPro" id="IPR001943">
    <property type="entry name" value="UVR_dom"/>
</dbReference>
<evidence type="ECO:0000256" key="2">
    <source>
        <dbReference type="ARBA" id="ARBA00022763"/>
    </source>
</evidence>
<dbReference type="InterPro" id="IPR036876">
    <property type="entry name" value="UVR_dom_sf"/>
</dbReference>
<organism evidence="10 11">
    <name type="scientific">Candidatus Phytoplasma pruni</name>
    <dbReference type="NCBI Taxonomy" id="479893"/>
    <lineage>
        <taxon>Bacteria</taxon>
        <taxon>Bacillati</taxon>
        <taxon>Mycoplasmatota</taxon>
        <taxon>Mollicutes</taxon>
        <taxon>Acholeplasmatales</taxon>
        <taxon>Acholeplasmataceae</taxon>
        <taxon>Candidatus Phytoplasma</taxon>
        <taxon>16SrIII (X-disease group)</taxon>
    </lineage>
</organism>
<dbReference type="EMBL" id="LHCF01000011">
    <property type="protein sequence ID" value="KOR75358.1"/>
    <property type="molecule type" value="Genomic_DNA"/>
</dbReference>
<dbReference type="PANTHER" id="PTHR30562:SF1">
    <property type="entry name" value="UVRABC SYSTEM PROTEIN C"/>
    <property type="match status" value="1"/>
</dbReference>
<dbReference type="Gene3D" id="3.30.420.340">
    <property type="entry name" value="UvrC, RNAse H endonuclease domain"/>
    <property type="match status" value="1"/>
</dbReference>
<dbReference type="GO" id="GO:0003677">
    <property type="term" value="F:DNA binding"/>
    <property type="evidence" value="ECO:0007669"/>
    <property type="project" value="UniProtKB-UniRule"/>
</dbReference>
<evidence type="ECO:0000313" key="10">
    <source>
        <dbReference type="EMBL" id="KOR75358.1"/>
    </source>
</evidence>
<dbReference type="STRING" id="479893.CPX_001652"/>
<sequence length="580" mass="68429">MLSDKIKNLPNEPGCYLFQNEKQEVIYVGKAKNLKKRVKSYFTGFHNKKTSVLVLEIVDFSYILTNNELEALILEANLIKSYSPKYNFKLMDDKTYPYIEITNEKHPRLIISRYKNIPPGKRLFGPYPNSESLKETVKLLHKVYPLRRCQPIGKKPCFYYHINQCLGPCAQKEVDYQSNINLIVKFLEGNDKEIFKQIKTSMEEASSKMEFEKAIKYKDLLFNLNKIVEKQFINDNKLKSCDIVAFYYNEDDISLYILRMHRGNVFDNHQIVFNYVGDVVENIVTYLYLYYQEQTILEEIILGKEMALDKPNIQNILKAKISIVSKKNQGDLYALSLKNAKENLLKYNLVHKSKFEIMQESLDELSHIFDKKIDYIEAFDNSQLFGQSFVTAMIVFKEFKFNQKFYRKFTVEKEYQNEYNAFNHVLIRHYQRFLQMGVQMPDLILVDGGKIQFNACKQALDYLNLDIKLGALKKNNKHQLTELLLEDKTIVLDKNSNLYRFLLRISDEVHRFTLNFHLQLKKKEDKNSLLTDIKGLGMKRYQTLLKHFKDIEDIQNASCQDFQKLDIPCSILEKIKKKYS</sequence>
<dbReference type="SMART" id="SM00465">
    <property type="entry name" value="GIYc"/>
    <property type="match status" value="1"/>
</dbReference>
<dbReference type="AlphaFoldDB" id="A0A0M1MZP1"/>
<evidence type="ECO:0000259" key="8">
    <source>
        <dbReference type="PROSITE" id="PS50164"/>
    </source>
</evidence>
<comment type="subcellular location">
    <subcellularLocation>
        <location evidence="6">Cytoplasm</location>
    </subcellularLocation>
</comment>
<dbReference type="CDD" id="cd10434">
    <property type="entry name" value="GIY-YIG_UvrC_Cho"/>
    <property type="match status" value="1"/>
</dbReference>